<reference evidence="2 3" key="1">
    <citation type="submission" date="2019-03" db="EMBL/GenBank/DDBJ databases">
        <title>Genomic Encyclopedia of Type Strains, Phase IV (KMG-IV): sequencing the most valuable type-strain genomes for metagenomic binning, comparative biology and taxonomic classification.</title>
        <authorList>
            <person name="Goeker M."/>
        </authorList>
    </citation>
    <scope>NUCLEOTIDE SEQUENCE [LARGE SCALE GENOMIC DNA]</scope>
    <source>
        <strain evidence="2 3">DSM 16380</strain>
    </source>
</reference>
<dbReference type="GO" id="GO:0005737">
    <property type="term" value="C:cytoplasm"/>
    <property type="evidence" value="ECO:0007669"/>
    <property type="project" value="InterPro"/>
</dbReference>
<feature type="domain" description="Elongation factor SelB fourth winged-helix" evidence="1">
    <location>
        <begin position="38"/>
        <end position="70"/>
    </location>
</feature>
<dbReference type="InterPro" id="IPR015191">
    <property type="entry name" value="SelB_WHD4"/>
</dbReference>
<accession>A0A4R2NBM6</accession>
<dbReference type="Gene3D" id="1.10.10.10">
    <property type="entry name" value="Winged helix-like DNA-binding domain superfamily/Winged helix DNA-binding domain"/>
    <property type="match status" value="1"/>
</dbReference>
<proteinExistence type="predicted"/>
<dbReference type="GO" id="GO:0003723">
    <property type="term" value="F:RNA binding"/>
    <property type="evidence" value="ECO:0007669"/>
    <property type="project" value="InterPro"/>
</dbReference>
<organism evidence="2 3">
    <name type="scientific">Nicoletella semolina</name>
    <dbReference type="NCBI Taxonomy" id="271160"/>
    <lineage>
        <taxon>Bacteria</taxon>
        <taxon>Pseudomonadati</taxon>
        <taxon>Pseudomonadota</taxon>
        <taxon>Gammaproteobacteria</taxon>
        <taxon>Pasteurellales</taxon>
        <taxon>Pasteurellaceae</taxon>
        <taxon>Nicoletella</taxon>
    </lineage>
</organism>
<comment type="caution">
    <text evidence="2">The sequence shown here is derived from an EMBL/GenBank/DDBJ whole genome shotgun (WGS) entry which is preliminary data.</text>
</comment>
<dbReference type="GO" id="GO:0001514">
    <property type="term" value="P:selenocysteine incorporation"/>
    <property type="evidence" value="ECO:0007669"/>
    <property type="project" value="InterPro"/>
</dbReference>
<dbReference type="EMBL" id="SLXJ01000002">
    <property type="protein sequence ID" value="TCP18448.1"/>
    <property type="molecule type" value="Genomic_DNA"/>
</dbReference>
<evidence type="ECO:0000259" key="1">
    <source>
        <dbReference type="Pfam" id="PF09107"/>
    </source>
</evidence>
<sequence>MRNLLYKAGKLGYLVPIVRDRFLLHEQITEFAQFIKQFIEQHGEISVNQLRDHIQYGRKLTVQLIEYVDRWASYDVKAIFTYCVIVRFLTKYVKKQDEGDLSLQ</sequence>
<keyword evidence="3" id="KW-1185">Reference proteome</keyword>
<dbReference type="GO" id="GO:0005525">
    <property type="term" value="F:GTP binding"/>
    <property type="evidence" value="ECO:0007669"/>
    <property type="project" value="InterPro"/>
</dbReference>
<keyword evidence="2" id="KW-0251">Elongation factor</keyword>
<dbReference type="Pfam" id="PF09107">
    <property type="entry name" value="WHD_3rd_SelB"/>
    <property type="match status" value="1"/>
</dbReference>
<dbReference type="SUPFAM" id="SSF46785">
    <property type="entry name" value="Winged helix' DNA-binding domain"/>
    <property type="match status" value="1"/>
</dbReference>
<dbReference type="Proteomes" id="UP000295537">
    <property type="component" value="Unassembled WGS sequence"/>
</dbReference>
<name>A0A4R2NBM6_9PAST</name>
<evidence type="ECO:0000313" key="3">
    <source>
        <dbReference type="Proteomes" id="UP000295537"/>
    </source>
</evidence>
<evidence type="ECO:0000313" key="2">
    <source>
        <dbReference type="EMBL" id="TCP18448.1"/>
    </source>
</evidence>
<protein>
    <submittedName>
        <fullName evidence="2">Elongation factor SelB-like winged helix protein</fullName>
    </submittedName>
</protein>
<dbReference type="AlphaFoldDB" id="A0A4R2NBM6"/>
<dbReference type="GO" id="GO:0003746">
    <property type="term" value="F:translation elongation factor activity"/>
    <property type="evidence" value="ECO:0007669"/>
    <property type="project" value="UniProtKB-KW"/>
</dbReference>
<dbReference type="InterPro" id="IPR036388">
    <property type="entry name" value="WH-like_DNA-bd_sf"/>
</dbReference>
<dbReference type="InterPro" id="IPR036390">
    <property type="entry name" value="WH_DNA-bd_sf"/>
</dbReference>
<gene>
    <name evidence="2" type="ORF">EV693_102128</name>
</gene>
<keyword evidence="2" id="KW-0648">Protein biosynthesis</keyword>